<keyword evidence="2 3" id="KW-0732">Signal</keyword>
<proteinExistence type="inferred from homology"/>
<dbReference type="AlphaFoldDB" id="A0AAW0KS81"/>
<dbReference type="EMBL" id="PKMF04000240">
    <property type="protein sequence ID" value="KAK7841501.1"/>
    <property type="molecule type" value="Genomic_DNA"/>
</dbReference>
<keyword evidence="5" id="KW-1185">Reference proteome</keyword>
<evidence type="ECO:0000256" key="1">
    <source>
        <dbReference type="ARBA" id="ARBA00006010"/>
    </source>
</evidence>
<dbReference type="Proteomes" id="UP000237347">
    <property type="component" value="Unassembled WGS sequence"/>
</dbReference>
<reference evidence="4 5" key="1">
    <citation type="journal article" date="2018" name="Sci. Data">
        <title>The draft genome sequence of cork oak.</title>
        <authorList>
            <person name="Ramos A.M."/>
            <person name="Usie A."/>
            <person name="Barbosa P."/>
            <person name="Barros P.M."/>
            <person name="Capote T."/>
            <person name="Chaves I."/>
            <person name="Simoes F."/>
            <person name="Abreu I."/>
            <person name="Carrasquinho I."/>
            <person name="Faro C."/>
            <person name="Guimaraes J.B."/>
            <person name="Mendonca D."/>
            <person name="Nobrega F."/>
            <person name="Rodrigues L."/>
            <person name="Saibo N.J.M."/>
            <person name="Varela M.C."/>
            <person name="Egas C."/>
            <person name="Matos J."/>
            <person name="Miguel C.M."/>
            <person name="Oliveira M.M."/>
            <person name="Ricardo C.P."/>
            <person name="Goncalves S."/>
        </authorList>
    </citation>
    <scope>NUCLEOTIDE SEQUENCE [LARGE SCALE GENOMIC DNA]</scope>
    <source>
        <strain evidence="5">cv. HL8</strain>
    </source>
</reference>
<feature type="chain" id="PRO_5043474691" evidence="3">
    <location>
        <begin position="32"/>
        <end position="152"/>
    </location>
</feature>
<name>A0AAW0KS81_QUESU</name>
<comment type="caution">
    <text evidence="4">The sequence shown here is derived from an EMBL/GenBank/DDBJ whole genome shotgun (WGS) entry which is preliminary data.</text>
</comment>
<comment type="similarity">
    <text evidence="1">Belongs to the STIG1 family.</text>
</comment>
<dbReference type="Pfam" id="PF04885">
    <property type="entry name" value="Stig1"/>
    <property type="match status" value="1"/>
</dbReference>
<evidence type="ECO:0000313" key="4">
    <source>
        <dbReference type="EMBL" id="KAK7841501.1"/>
    </source>
</evidence>
<accession>A0AAW0KS81</accession>
<feature type="signal peptide" evidence="3">
    <location>
        <begin position="1"/>
        <end position="31"/>
    </location>
</feature>
<evidence type="ECO:0000256" key="2">
    <source>
        <dbReference type="ARBA" id="ARBA00022729"/>
    </source>
</evidence>
<gene>
    <name evidence="4" type="primary">GRI</name>
    <name evidence="4" type="ORF">CFP56_015385</name>
</gene>
<evidence type="ECO:0000256" key="3">
    <source>
        <dbReference type="SAM" id="SignalP"/>
    </source>
</evidence>
<evidence type="ECO:0000313" key="5">
    <source>
        <dbReference type="Proteomes" id="UP000237347"/>
    </source>
</evidence>
<organism evidence="4 5">
    <name type="scientific">Quercus suber</name>
    <name type="common">Cork oak</name>
    <dbReference type="NCBI Taxonomy" id="58331"/>
    <lineage>
        <taxon>Eukaryota</taxon>
        <taxon>Viridiplantae</taxon>
        <taxon>Streptophyta</taxon>
        <taxon>Embryophyta</taxon>
        <taxon>Tracheophyta</taxon>
        <taxon>Spermatophyta</taxon>
        <taxon>Magnoliopsida</taxon>
        <taxon>eudicotyledons</taxon>
        <taxon>Gunneridae</taxon>
        <taxon>Pentapetalae</taxon>
        <taxon>rosids</taxon>
        <taxon>fabids</taxon>
        <taxon>Fagales</taxon>
        <taxon>Fagaceae</taxon>
        <taxon>Quercus</taxon>
    </lineage>
</organism>
<dbReference type="PANTHER" id="PTHR33227:SF6">
    <property type="entry name" value="PROTEIN GRIM REAPER"/>
    <property type="match status" value="1"/>
</dbReference>
<dbReference type="PANTHER" id="PTHR33227">
    <property type="entry name" value="STIGMA-SPECIFIC STIG1-LIKE PROTEIN 3"/>
    <property type="match status" value="1"/>
</dbReference>
<dbReference type="InterPro" id="IPR006969">
    <property type="entry name" value="Stig-like"/>
</dbReference>
<sequence length="152" mass="16828">MGYSTNILKLTTILSLVIPLLLSLQYQTAFSNDIEDDEEYVVDSPLSNLRSRSRFLASVIKKGTHCNPITNNECNGVSANKGKSLLYCCKKHCRNVLSDKNNCGGCGKKCQEGQHCCNGRCTNTFYNVNHCGKCNKKCKNGVKCEYGYCGYA</sequence>
<protein>
    <submittedName>
        <fullName evidence="4">Protein grim reaper</fullName>
    </submittedName>
</protein>